<evidence type="ECO:0000313" key="2">
    <source>
        <dbReference type="EMBL" id="SVD12437.1"/>
    </source>
</evidence>
<feature type="region of interest" description="Disordered" evidence="1">
    <location>
        <begin position="20"/>
        <end position="45"/>
    </location>
</feature>
<dbReference type="EMBL" id="UINC01131001">
    <property type="protein sequence ID" value="SVD12437.1"/>
    <property type="molecule type" value="Genomic_DNA"/>
</dbReference>
<evidence type="ECO:0000256" key="1">
    <source>
        <dbReference type="SAM" id="MobiDB-lite"/>
    </source>
</evidence>
<dbReference type="AlphaFoldDB" id="A0A382STA5"/>
<name>A0A382STA5_9ZZZZ</name>
<proteinExistence type="predicted"/>
<protein>
    <submittedName>
        <fullName evidence="2">Uncharacterized protein</fullName>
    </submittedName>
</protein>
<feature type="compositionally biased region" description="Basic and acidic residues" evidence="1">
    <location>
        <begin position="35"/>
        <end position="45"/>
    </location>
</feature>
<reference evidence="2" key="1">
    <citation type="submission" date="2018-05" db="EMBL/GenBank/DDBJ databases">
        <authorList>
            <person name="Lanie J.A."/>
            <person name="Ng W.-L."/>
            <person name="Kazmierczak K.M."/>
            <person name="Andrzejewski T.M."/>
            <person name="Davidsen T.M."/>
            <person name="Wayne K.J."/>
            <person name="Tettelin H."/>
            <person name="Glass J.I."/>
            <person name="Rusch D."/>
            <person name="Podicherti R."/>
            <person name="Tsui H.-C.T."/>
            <person name="Winkler M.E."/>
        </authorList>
    </citation>
    <scope>NUCLEOTIDE SEQUENCE</scope>
</reference>
<sequence>MSVPNIPDISDIRAAYPDRAVRKTLPGGFDGPVQHYREPVGGREA</sequence>
<accession>A0A382STA5</accession>
<organism evidence="2">
    <name type="scientific">marine metagenome</name>
    <dbReference type="NCBI Taxonomy" id="408172"/>
    <lineage>
        <taxon>unclassified sequences</taxon>
        <taxon>metagenomes</taxon>
        <taxon>ecological metagenomes</taxon>
    </lineage>
</organism>
<feature type="non-terminal residue" evidence="2">
    <location>
        <position position="45"/>
    </location>
</feature>
<gene>
    <name evidence="2" type="ORF">METZ01_LOCUS365291</name>
</gene>